<protein>
    <recommendedName>
        <fullName evidence="1">H repeat-associated protein N-terminal domain-containing protein</fullName>
    </recommendedName>
</protein>
<dbReference type="AlphaFoldDB" id="A0A5B9Q877"/>
<organism evidence="2 3">
    <name type="scientific">Bythopirellula goksoeyrii</name>
    <dbReference type="NCBI Taxonomy" id="1400387"/>
    <lineage>
        <taxon>Bacteria</taxon>
        <taxon>Pseudomonadati</taxon>
        <taxon>Planctomycetota</taxon>
        <taxon>Planctomycetia</taxon>
        <taxon>Pirellulales</taxon>
        <taxon>Lacipirellulaceae</taxon>
        <taxon>Bythopirellula</taxon>
    </lineage>
</organism>
<evidence type="ECO:0000313" key="3">
    <source>
        <dbReference type="Proteomes" id="UP000323917"/>
    </source>
</evidence>
<name>A0A5B9Q877_9BACT</name>
<dbReference type="Proteomes" id="UP000323917">
    <property type="component" value="Chromosome"/>
</dbReference>
<gene>
    <name evidence="2" type="ORF">Pr1d_03470</name>
</gene>
<dbReference type="Pfam" id="PF13808">
    <property type="entry name" value="DDE_Tnp_1_assoc"/>
    <property type="match status" value="1"/>
</dbReference>
<proteinExistence type="predicted"/>
<dbReference type="InterPro" id="IPR051698">
    <property type="entry name" value="Transposase_11-like"/>
</dbReference>
<dbReference type="EMBL" id="CP042913">
    <property type="protein sequence ID" value="QEG33086.1"/>
    <property type="molecule type" value="Genomic_DNA"/>
</dbReference>
<dbReference type="RefSeq" id="WP_168205001.1">
    <property type="nucleotide sequence ID" value="NZ_CP042913.1"/>
</dbReference>
<dbReference type="PANTHER" id="PTHR30298:SF0">
    <property type="entry name" value="PROTEIN YBFL-RELATED"/>
    <property type="match status" value="1"/>
</dbReference>
<keyword evidence="3" id="KW-1185">Reference proteome</keyword>
<dbReference type="NCBIfam" id="NF033564">
    <property type="entry name" value="transpos_ISAs1"/>
    <property type="match status" value="1"/>
</dbReference>
<evidence type="ECO:0000313" key="2">
    <source>
        <dbReference type="EMBL" id="QEG33086.1"/>
    </source>
</evidence>
<evidence type="ECO:0000259" key="1">
    <source>
        <dbReference type="Pfam" id="PF13808"/>
    </source>
</evidence>
<sequence length="242" mass="27050">MHTETLLDAFSQLDDPCCPRGVRHPFAGIVTLMLLGMLARIREMEVLVRWAGIHWNELKEPLGFDRDEPPCATTLSRTLAQCSVSEFQAALDVWLRNCLTETPSEGVVAVDGKTAKQGLDDNGRPLHMLNAFVHDLQAVVGQWSTGAEKTNEPTLLRRHLQTLLDTYPMLQLITGDAMFAQRPLAELICKKNRDYLLQIEANQGDTLDALEHCFAQAAERMPAAKTTEKKGPCRKPVVYGWI</sequence>
<dbReference type="KEGG" id="bgok:Pr1d_03470"/>
<dbReference type="InterPro" id="IPR047647">
    <property type="entry name" value="ISAs1_transpos"/>
</dbReference>
<accession>A0A5B9Q877</accession>
<feature type="domain" description="H repeat-associated protein N-terminal" evidence="1">
    <location>
        <begin position="8"/>
        <end position="94"/>
    </location>
</feature>
<dbReference type="PANTHER" id="PTHR30298">
    <property type="entry name" value="H REPEAT-ASSOCIATED PREDICTED TRANSPOSASE"/>
    <property type="match status" value="1"/>
</dbReference>
<reference evidence="2 3" key="1">
    <citation type="submission" date="2019-08" db="EMBL/GenBank/DDBJ databases">
        <title>Deep-cultivation of Planctomycetes and their phenomic and genomic characterization uncovers novel biology.</title>
        <authorList>
            <person name="Wiegand S."/>
            <person name="Jogler M."/>
            <person name="Boedeker C."/>
            <person name="Pinto D."/>
            <person name="Vollmers J."/>
            <person name="Rivas-Marin E."/>
            <person name="Kohn T."/>
            <person name="Peeters S.H."/>
            <person name="Heuer A."/>
            <person name="Rast P."/>
            <person name="Oberbeckmann S."/>
            <person name="Bunk B."/>
            <person name="Jeske O."/>
            <person name="Meyerdierks A."/>
            <person name="Storesund J.E."/>
            <person name="Kallscheuer N."/>
            <person name="Luecker S."/>
            <person name="Lage O.M."/>
            <person name="Pohl T."/>
            <person name="Merkel B.J."/>
            <person name="Hornburger P."/>
            <person name="Mueller R.-W."/>
            <person name="Bruemmer F."/>
            <person name="Labrenz M."/>
            <person name="Spormann A.M."/>
            <person name="Op den Camp H."/>
            <person name="Overmann J."/>
            <person name="Amann R."/>
            <person name="Jetten M.S.M."/>
            <person name="Mascher T."/>
            <person name="Medema M.H."/>
            <person name="Devos D.P."/>
            <person name="Kaster A.-K."/>
            <person name="Ovreas L."/>
            <person name="Rohde M."/>
            <person name="Galperin M.Y."/>
            <person name="Jogler C."/>
        </authorList>
    </citation>
    <scope>NUCLEOTIDE SEQUENCE [LARGE SCALE GENOMIC DNA]</scope>
    <source>
        <strain evidence="2 3">Pr1d</strain>
    </source>
</reference>
<dbReference type="InterPro" id="IPR032806">
    <property type="entry name" value="YbfD_N"/>
</dbReference>